<comment type="caution">
    <text evidence="1">The sequence shown here is derived from an EMBL/GenBank/DDBJ whole genome shotgun (WGS) entry which is preliminary data.</text>
</comment>
<name>A0A811UA67_CERCA</name>
<evidence type="ECO:0000313" key="2">
    <source>
        <dbReference type="Proteomes" id="UP000606786"/>
    </source>
</evidence>
<dbReference type="Proteomes" id="UP000606786">
    <property type="component" value="Unassembled WGS sequence"/>
</dbReference>
<dbReference type="EMBL" id="CAJHJT010000001">
    <property type="protein sequence ID" value="CAD6995769.1"/>
    <property type="molecule type" value="Genomic_DNA"/>
</dbReference>
<gene>
    <name evidence="1" type="ORF">CCAP1982_LOCUS4473</name>
</gene>
<accession>A0A811UA67</accession>
<keyword evidence="2" id="KW-1185">Reference proteome</keyword>
<protein>
    <submittedName>
        <fullName evidence="1">(Mediterranean fruit fly) hypothetical protein</fullName>
    </submittedName>
</protein>
<sequence length="114" mass="13191">MSTATSEAKRTDFVSDGLEYFIPDFLYLNLQNRLESNSEHWNALLLSLRELTEWVIRKDTEQSSLSVGPLMGDAASLQKQLAESEAVLATTVEYSWWWYESQTSYRYSNNVMVH</sequence>
<dbReference type="AlphaFoldDB" id="A0A811UA67"/>
<dbReference type="OrthoDB" id="10057795at2759"/>
<organism evidence="1 2">
    <name type="scientific">Ceratitis capitata</name>
    <name type="common">Mediterranean fruit fly</name>
    <name type="synonym">Tephritis capitata</name>
    <dbReference type="NCBI Taxonomy" id="7213"/>
    <lineage>
        <taxon>Eukaryota</taxon>
        <taxon>Metazoa</taxon>
        <taxon>Ecdysozoa</taxon>
        <taxon>Arthropoda</taxon>
        <taxon>Hexapoda</taxon>
        <taxon>Insecta</taxon>
        <taxon>Pterygota</taxon>
        <taxon>Neoptera</taxon>
        <taxon>Endopterygota</taxon>
        <taxon>Diptera</taxon>
        <taxon>Brachycera</taxon>
        <taxon>Muscomorpha</taxon>
        <taxon>Tephritoidea</taxon>
        <taxon>Tephritidae</taxon>
        <taxon>Ceratitis</taxon>
        <taxon>Ceratitis</taxon>
    </lineage>
</organism>
<reference evidence="1" key="1">
    <citation type="submission" date="2020-11" db="EMBL/GenBank/DDBJ databases">
        <authorList>
            <person name="Whitehead M."/>
        </authorList>
    </citation>
    <scope>NUCLEOTIDE SEQUENCE</scope>
    <source>
        <strain evidence="1">EGII</strain>
    </source>
</reference>
<evidence type="ECO:0000313" key="1">
    <source>
        <dbReference type="EMBL" id="CAD6995769.1"/>
    </source>
</evidence>
<proteinExistence type="predicted"/>